<dbReference type="GO" id="GO:0003899">
    <property type="term" value="F:DNA-directed RNA polymerase activity"/>
    <property type="evidence" value="ECO:0007669"/>
    <property type="project" value="InterPro"/>
</dbReference>
<dbReference type="Pfam" id="PF04539">
    <property type="entry name" value="Sigma70_r3"/>
    <property type="match status" value="1"/>
</dbReference>
<dbReference type="InterPro" id="IPR014284">
    <property type="entry name" value="RNA_pol_sigma-70_dom"/>
</dbReference>
<dbReference type="CDD" id="cd06171">
    <property type="entry name" value="Sigma70_r4"/>
    <property type="match status" value="1"/>
</dbReference>
<dbReference type="KEGG" id="cfm:BJL90_16425"/>
<dbReference type="InterPro" id="IPR007624">
    <property type="entry name" value="RNA_pol_sigma70_r3"/>
</dbReference>
<evidence type="ECO:0000256" key="4">
    <source>
        <dbReference type="ARBA" id="ARBA00023163"/>
    </source>
</evidence>
<dbReference type="SUPFAM" id="SSF88946">
    <property type="entry name" value="Sigma2 domain of RNA polymerase sigma factors"/>
    <property type="match status" value="1"/>
</dbReference>
<dbReference type="PROSITE" id="PS00716">
    <property type="entry name" value="SIGMA70_2"/>
    <property type="match status" value="1"/>
</dbReference>
<evidence type="ECO:0000256" key="5">
    <source>
        <dbReference type="RuleBase" id="RU362124"/>
    </source>
</evidence>
<proteinExistence type="inferred from homology"/>
<keyword evidence="4 5" id="KW-0804">Transcription</keyword>
<keyword evidence="2 5" id="KW-0731">Sigma factor</keyword>
<dbReference type="NCBIfam" id="NF005413">
    <property type="entry name" value="PRK06986.1"/>
    <property type="match status" value="1"/>
</dbReference>
<dbReference type="InterPro" id="IPR000943">
    <property type="entry name" value="RNA_pol_sigma70"/>
</dbReference>
<keyword evidence="1 5" id="KW-0805">Transcription regulation</keyword>
<protein>
    <recommendedName>
        <fullName evidence="5">RNA polymerase sigma factor</fullName>
    </recommendedName>
</protein>
<dbReference type="Proteomes" id="UP000192478">
    <property type="component" value="Chromosome"/>
</dbReference>
<dbReference type="AlphaFoldDB" id="A0AAC9RM39"/>
<dbReference type="Pfam" id="PF04542">
    <property type="entry name" value="Sigma70_r2"/>
    <property type="match status" value="1"/>
</dbReference>
<gene>
    <name evidence="9" type="primary">sigD</name>
    <name evidence="8" type="ORF">BJL90_16425</name>
    <name evidence="9" type="ORF">CLFO_22350</name>
</gene>
<dbReference type="PANTHER" id="PTHR30385:SF7">
    <property type="entry name" value="RNA POLYMERASE SIGMA FACTOR FLIA"/>
    <property type="match status" value="1"/>
</dbReference>
<organism evidence="9 11">
    <name type="scientific">Clostridium formicaceticum</name>
    <dbReference type="NCBI Taxonomy" id="1497"/>
    <lineage>
        <taxon>Bacteria</taxon>
        <taxon>Bacillati</taxon>
        <taxon>Bacillota</taxon>
        <taxon>Clostridia</taxon>
        <taxon>Eubacteriales</taxon>
        <taxon>Clostridiaceae</taxon>
        <taxon>Clostridium</taxon>
    </lineage>
</organism>
<name>A0AAC9RM39_9CLOT</name>
<dbReference type="InterPro" id="IPR007627">
    <property type="entry name" value="RNA_pol_sigma70_r2"/>
</dbReference>
<evidence type="ECO:0000313" key="9">
    <source>
        <dbReference type="EMBL" id="ARE87835.1"/>
    </source>
</evidence>
<dbReference type="SUPFAM" id="SSF88659">
    <property type="entry name" value="Sigma3 and sigma4 domains of RNA polymerase sigma factors"/>
    <property type="match status" value="2"/>
</dbReference>
<dbReference type="Gene3D" id="1.10.1740.10">
    <property type="match status" value="1"/>
</dbReference>
<keyword evidence="10" id="KW-1185">Reference proteome</keyword>
<dbReference type="NCBIfam" id="TIGR02937">
    <property type="entry name" value="sigma70-ECF"/>
    <property type="match status" value="1"/>
</dbReference>
<dbReference type="GO" id="GO:0006352">
    <property type="term" value="P:DNA-templated transcription initiation"/>
    <property type="evidence" value="ECO:0007669"/>
    <property type="project" value="InterPro"/>
</dbReference>
<evidence type="ECO:0000256" key="1">
    <source>
        <dbReference type="ARBA" id="ARBA00023015"/>
    </source>
</evidence>
<dbReference type="GO" id="GO:0003677">
    <property type="term" value="F:DNA binding"/>
    <property type="evidence" value="ECO:0007669"/>
    <property type="project" value="UniProtKB-KW"/>
</dbReference>
<dbReference type="GO" id="GO:0016987">
    <property type="term" value="F:sigma factor activity"/>
    <property type="evidence" value="ECO:0007669"/>
    <property type="project" value="UniProtKB-KW"/>
</dbReference>
<dbReference type="InterPro" id="IPR012845">
    <property type="entry name" value="RNA_pol_sigma_FliA_WhiG"/>
</dbReference>
<dbReference type="RefSeq" id="WP_070970466.1">
    <property type="nucleotide sequence ID" value="NZ_CP017603.1"/>
</dbReference>
<evidence type="ECO:0000259" key="7">
    <source>
        <dbReference type="PROSITE" id="PS00716"/>
    </source>
</evidence>
<feature type="domain" description="RNA polymerase sigma-70" evidence="7">
    <location>
        <begin position="209"/>
        <end position="235"/>
    </location>
</feature>
<evidence type="ECO:0000259" key="6">
    <source>
        <dbReference type="PROSITE" id="PS00715"/>
    </source>
</evidence>
<dbReference type="PANTHER" id="PTHR30385">
    <property type="entry name" value="SIGMA FACTOR F FLAGELLAR"/>
    <property type="match status" value="1"/>
</dbReference>
<evidence type="ECO:0000313" key="10">
    <source>
        <dbReference type="Proteomes" id="UP000177894"/>
    </source>
</evidence>
<keyword evidence="3 5" id="KW-0238">DNA-binding</keyword>
<evidence type="ECO:0000313" key="11">
    <source>
        <dbReference type="Proteomes" id="UP000192478"/>
    </source>
</evidence>
<dbReference type="PIRSF" id="PIRSF000770">
    <property type="entry name" value="RNA_pol_sigma-SigE/K"/>
    <property type="match status" value="1"/>
</dbReference>
<dbReference type="Pfam" id="PF04545">
    <property type="entry name" value="Sigma70_r4"/>
    <property type="match status" value="1"/>
</dbReference>
<reference evidence="9 11" key="2">
    <citation type="submission" date="2017-03" db="EMBL/GenBank/DDBJ databases">
        <title>Complete sequence of Clostridium formicaceticum DSM 92.</title>
        <authorList>
            <person name="Poehlein A."/>
            <person name="Karl M."/>
            <person name="Bengelsdorf F.R."/>
            <person name="Duerre P."/>
            <person name="Daniel R."/>
        </authorList>
    </citation>
    <scope>NUCLEOTIDE SEQUENCE [LARGE SCALE GENOMIC DNA]</scope>
    <source>
        <strain evidence="9 11">DSM 92</strain>
    </source>
</reference>
<dbReference type="EMBL" id="CP020559">
    <property type="protein sequence ID" value="ARE87835.1"/>
    <property type="molecule type" value="Genomic_DNA"/>
</dbReference>
<comment type="function">
    <text evidence="5">Sigma factors are initiation factors that promote the attachment of RNA polymerase to specific initiation sites and are then released.</text>
</comment>
<accession>A0AAC9RM39</accession>
<dbReference type="NCBIfam" id="TIGR02479">
    <property type="entry name" value="FliA_WhiG"/>
    <property type="match status" value="1"/>
</dbReference>
<dbReference type="Proteomes" id="UP000177894">
    <property type="component" value="Chromosome"/>
</dbReference>
<feature type="domain" description="RNA polymerase sigma-70" evidence="6">
    <location>
        <begin position="49"/>
        <end position="62"/>
    </location>
</feature>
<dbReference type="PROSITE" id="PS00715">
    <property type="entry name" value="SIGMA70_1"/>
    <property type="match status" value="1"/>
</dbReference>
<evidence type="ECO:0000256" key="3">
    <source>
        <dbReference type="ARBA" id="ARBA00023125"/>
    </source>
</evidence>
<dbReference type="InterPro" id="IPR013324">
    <property type="entry name" value="RNA_pol_sigma_r3/r4-like"/>
</dbReference>
<dbReference type="EMBL" id="CP017603">
    <property type="protein sequence ID" value="AOY77293.1"/>
    <property type="molecule type" value="Genomic_DNA"/>
</dbReference>
<dbReference type="InterPro" id="IPR007630">
    <property type="entry name" value="RNA_pol_sigma70_r4"/>
</dbReference>
<evidence type="ECO:0000256" key="2">
    <source>
        <dbReference type="ARBA" id="ARBA00023082"/>
    </source>
</evidence>
<sequence length="242" mass="28192">MEYHSLWQKYKTNNDLEAKNCLIEKYIELVKVIAGRLCTTYGSNIEYDDLVSYGIFGLLDAIEKFDINKQVKFQTYAQIRIKGAIIDQLRNLDWVPRSIRQKSKLVEEAYNKLENKLGRNATDVEVATELNLSLDELYSILQQINSFNIVSLEEKLYDGNITDCLRTHESSPEDLVCNNEMHHLLQYNIDRLPERERQVISLYYYSEVTYKEIGEVLGISESRVSQLHSKAISRLKSKIIQL</sequence>
<dbReference type="InterPro" id="IPR013325">
    <property type="entry name" value="RNA_pol_sigma_r2"/>
</dbReference>
<dbReference type="Gene3D" id="1.20.140.160">
    <property type="match status" value="1"/>
</dbReference>
<dbReference type="PRINTS" id="PR00046">
    <property type="entry name" value="SIGMA70FCT"/>
</dbReference>
<reference evidence="8 10" key="1">
    <citation type="submission" date="2016-10" db="EMBL/GenBank/DDBJ databases">
        <title>Complete Genome Sequence of Acetogen Clostridium formicoaceticum ATCC 27076.</title>
        <authorList>
            <person name="Bao T."/>
            <person name="Cheng C."/>
            <person name="Zhao J."/>
            <person name="Yang S.-T."/>
            <person name="Wang J."/>
            <person name="Wang M."/>
        </authorList>
    </citation>
    <scope>NUCLEOTIDE SEQUENCE [LARGE SCALE GENOMIC DNA]</scope>
    <source>
        <strain evidence="8 10">ATCC 27076</strain>
    </source>
</reference>
<evidence type="ECO:0000313" key="8">
    <source>
        <dbReference type="EMBL" id="AOY77293.1"/>
    </source>
</evidence>
<comment type="similarity">
    <text evidence="5">Belongs to the sigma-70 factor family.</text>
</comment>